<reference evidence="2 3" key="1">
    <citation type="journal article" date="2013" name="Mar. Genomics">
        <title>Expression of sulfatases in Rhodopirellula baltica and the diversity of sulfatases in the genus Rhodopirellula.</title>
        <authorList>
            <person name="Wegner C.E."/>
            <person name="Richter-Heitmann T."/>
            <person name="Klindworth A."/>
            <person name="Klockow C."/>
            <person name="Richter M."/>
            <person name="Achstetter T."/>
            <person name="Glockner F.O."/>
            <person name="Harder J."/>
        </authorList>
    </citation>
    <scope>NUCLEOTIDE SEQUENCE [LARGE SCALE GENOMIC DNA]</scope>
    <source>
        <strain evidence="2 3">WH47</strain>
    </source>
</reference>
<feature type="compositionally biased region" description="Polar residues" evidence="1">
    <location>
        <begin position="57"/>
        <end position="69"/>
    </location>
</feature>
<protein>
    <submittedName>
        <fullName evidence="2">Uncharacterized protein</fullName>
    </submittedName>
</protein>
<comment type="caution">
    <text evidence="2">The sequence shown here is derived from an EMBL/GenBank/DDBJ whole genome shotgun (WGS) entry which is preliminary data.</text>
</comment>
<dbReference type="AlphaFoldDB" id="F2ALN8"/>
<dbReference type="PATRIC" id="fig|991778.3.peg.610"/>
<sequence>MANKRQLQKAQLQNARARNAPNSHDGPIRDETQTPATIHLSNVPCSDTGHTERSDLQQETLFSVASQAP</sequence>
<name>F2ALN8_RHOBT</name>
<feature type="compositionally biased region" description="Polar residues" evidence="1">
    <location>
        <begin position="33"/>
        <end position="45"/>
    </location>
</feature>
<dbReference type="EMBL" id="AFAR01000031">
    <property type="protein sequence ID" value="EGF29419.1"/>
    <property type="molecule type" value="Genomic_DNA"/>
</dbReference>
<dbReference type="Proteomes" id="UP000006222">
    <property type="component" value="Unassembled WGS sequence"/>
</dbReference>
<feature type="compositionally biased region" description="Polar residues" evidence="1">
    <location>
        <begin position="8"/>
        <end position="22"/>
    </location>
</feature>
<accession>F2ALN8</accession>
<evidence type="ECO:0000313" key="3">
    <source>
        <dbReference type="Proteomes" id="UP000006222"/>
    </source>
</evidence>
<proteinExistence type="predicted"/>
<feature type="region of interest" description="Disordered" evidence="1">
    <location>
        <begin position="1"/>
        <end position="69"/>
    </location>
</feature>
<gene>
    <name evidence="2" type="ORF">RBWH47_00419</name>
</gene>
<organism evidence="2 3">
    <name type="scientific">Rhodopirellula baltica WH47</name>
    <dbReference type="NCBI Taxonomy" id="991778"/>
    <lineage>
        <taxon>Bacteria</taxon>
        <taxon>Pseudomonadati</taxon>
        <taxon>Planctomycetota</taxon>
        <taxon>Planctomycetia</taxon>
        <taxon>Pirellulales</taxon>
        <taxon>Pirellulaceae</taxon>
        <taxon>Rhodopirellula</taxon>
    </lineage>
</organism>
<evidence type="ECO:0000256" key="1">
    <source>
        <dbReference type="SAM" id="MobiDB-lite"/>
    </source>
</evidence>
<evidence type="ECO:0000313" key="2">
    <source>
        <dbReference type="EMBL" id="EGF29419.1"/>
    </source>
</evidence>